<keyword evidence="1" id="KW-0732">Signal</keyword>
<dbReference type="AlphaFoldDB" id="A0A4Q0PG56"/>
<dbReference type="SUPFAM" id="SSF49785">
    <property type="entry name" value="Galactose-binding domain-like"/>
    <property type="match status" value="1"/>
</dbReference>
<feature type="domain" description="DUF4964" evidence="2">
    <location>
        <begin position="19"/>
        <end position="96"/>
    </location>
</feature>
<evidence type="ECO:0000313" key="6">
    <source>
        <dbReference type="Proteomes" id="UP000290608"/>
    </source>
</evidence>
<dbReference type="InterPro" id="IPR008979">
    <property type="entry name" value="Galactose-bd-like_sf"/>
</dbReference>
<evidence type="ECO:0000256" key="1">
    <source>
        <dbReference type="SAM" id="SignalP"/>
    </source>
</evidence>
<dbReference type="SUPFAM" id="SSF48208">
    <property type="entry name" value="Six-hairpin glycosidases"/>
    <property type="match status" value="1"/>
</dbReference>
<dbReference type="InterPro" id="IPR008928">
    <property type="entry name" value="6-hairpin_glycosidase_sf"/>
</dbReference>
<dbReference type="Proteomes" id="UP000290608">
    <property type="component" value="Unassembled WGS sequence"/>
</dbReference>
<feature type="chain" id="PRO_5020421444" evidence="1">
    <location>
        <begin position="22"/>
        <end position="832"/>
    </location>
</feature>
<dbReference type="InterPro" id="IPR032514">
    <property type="entry name" value="GtaA_central"/>
</dbReference>
<dbReference type="EMBL" id="QOVL01000021">
    <property type="protein sequence ID" value="RXG25894.1"/>
    <property type="molecule type" value="Genomic_DNA"/>
</dbReference>
<dbReference type="InterPro" id="IPR033433">
    <property type="entry name" value="GtaA_N"/>
</dbReference>
<gene>
    <name evidence="5" type="ORF">DSL99_3438</name>
</gene>
<dbReference type="Pfam" id="PF17168">
    <property type="entry name" value="DUF5127"/>
    <property type="match status" value="1"/>
</dbReference>
<evidence type="ECO:0000313" key="5">
    <source>
        <dbReference type="EMBL" id="RXG25894.1"/>
    </source>
</evidence>
<dbReference type="PANTHER" id="PTHR31987">
    <property type="entry name" value="GLUTAMINASE A-RELATED"/>
    <property type="match status" value="1"/>
</dbReference>
<feature type="domain" description="Glutaminase A central" evidence="3">
    <location>
        <begin position="489"/>
        <end position="825"/>
    </location>
</feature>
<accession>A0A4Q0PG56</accession>
<dbReference type="Pfam" id="PF16334">
    <property type="entry name" value="DUF4964"/>
    <property type="match status" value="1"/>
</dbReference>
<dbReference type="GO" id="GO:0005975">
    <property type="term" value="P:carbohydrate metabolic process"/>
    <property type="evidence" value="ECO:0007669"/>
    <property type="project" value="InterPro"/>
</dbReference>
<evidence type="ECO:0000259" key="2">
    <source>
        <dbReference type="Pfam" id="PF16334"/>
    </source>
</evidence>
<dbReference type="STRING" id="1122159.SAMN02745246_03936"/>
<dbReference type="PROSITE" id="PS51257">
    <property type="entry name" value="PROKAR_LIPOPROTEIN"/>
    <property type="match status" value="1"/>
</dbReference>
<dbReference type="InterPro" id="IPR032515">
    <property type="entry name" value="DUF4964"/>
</dbReference>
<protein>
    <submittedName>
        <fullName evidence="5">Beta-galactosidase-like protein</fullName>
    </submittedName>
</protein>
<comment type="caution">
    <text evidence="5">The sequence shown here is derived from an EMBL/GenBank/DDBJ whole genome shotgun (WGS) entry which is preliminary data.</text>
</comment>
<name>A0A4Q0PG56_9FLAO</name>
<dbReference type="RefSeq" id="WP_073100962.1">
    <property type="nucleotide sequence ID" value="NZ_QOVL01000021.1"/>
</dbReference>
<sequence>MKKNSLLTLSLLCLFVFSCKKQEATTQNENDVTASSVSLRAPAYPLITHDPYLSIWSMGDELNGSPTKHWTEKDHSLTGVLQLDDKFYQFLGMESKVWDAVLPASDEETYSVSFSETKPDDNWTNEDYDATAWKTDEAPFGDNNSMAKTSWTSDDLYYRRTFDLENTDLESLYLKLSHDDNVMAWINGVQVADIKGWQNSYKYLPVSQEALNTLKATGNVLAIHIRNTAGGQFLDAGLVTEAKSENKVEIQKAKQLNVAFRANQTEYTFDADGTQIEITFTSPLLIEDLDIYSRPISYINVKVSGDESHTAKVYLGASSTIAVNQQVQEVKVSEYTNGDLTVLKAGTTSQPVLEKRGDDLRIDWGHLYVASPSAKTTQYISETAKGLDVFLGGENLNSEDKKTGKNLVLNTVADLGEVNAEGTEQLFMIGYDQEEAVNYFGTSLKPWWSKDGATMDQELTQAYTDYESVISKVHRFDKQLYKDALNSGGEKYADLCVAAYRQAIAAHILVESPKGEILFLSKENNSNGSINTVDVTYPSAPLFLVYNPDLLKGMLNGIFEYSESGKWKKPFPAHDLGTYPIATGQTYGEDMPVEEAGNMIILTAAIAQAEGNAEYAKEHWATLTTWADYLMQSGFDPANQLSTDDFAGHLARNANLSVKAIMAIASYGKLAEMLDNTETAEKYTTAAKDMAIKWKNIAADGDHYTLAFESEGSWSQKYNLVWDEILELNIFPKDVQETEVAYYLTKQNDFGLPLDSRKTYTKSDWVLWTATLAHNDADFKALMEPVWDFANTTPQRVPLTDWHETTNGDKIGFKARSVVGGYFIKMLKDQSK</sequence>
<organism evidence="5 6">
    <name type="scientific">Leeuwenhoekiella marinoflava</name>
    <dbReference type="NCBI Taxonomy" id="988"/>
    <lineage>
        <taxon>Bacteria</taxon>
        <taxon>Pseudomonadati</taxon>
        <taxon>Bacteroidota</taxon>
        <taxon>Flavobacteriia</taxon>
        <taxon>Flavobacteriales</taxon>
        <taxon>Flavobacteriaceae</taxon>
        <taxon>Leeuwenhoekiella</taxon>
    </lineage>
</organism>
<reference evidence="5 6" key="1">
    <citation type="submission" date="2018-07" db="EMBL/GenBank/DDBJ databases">
        <title>Leeuwenhoekiella genomics.</title>
        <authorList>
            <person name="Tahon G."/>
            <person name="Willems A."/>
        </authorList>
    </citation>
    <scope>NUCLEOTIDE SEQUENCE [LARGE SCALE GENOMIC DNA]</scope>
    <source>
        <strain evidence="5 6">LMG 1345</strain>
    </source>
</reference>
<proteinExistence type="predicted"/>
<dbReference type="InterPro" id="IPR052743">
    <property type="entry name" value="Glutaminase_GtaA"/>
</dbReference>
<dbReference type="Pfam" id="PF16335">
    <property type="entry name" value="GtaA_6_Hairpin"/>
    <property type="match status" value="1"/>
</dbReference>
<evidence type="ECO:0000259" key="4">
    <source>
        <dbReference type="Pfam" id="PF17168"/>
    </source>
</evidence>
<dbReference type="PANTHER" id="PTHR31987:SF1">
    <property type="entry name" value="GLUTAMINASE A"/>
    <property type="match status" value="1"/>
</dbReference>
<evidence type="ECO:0000259" key="3">
    <source>
        <dbReference type="Pfam" id="PF16335"/>
    </source>
</evidence>
<feature type="signal peptide" evidence="1">
    <location>
        <begin position="1"/>
        <end position="21"/>
    </location>
</feature>
<feature type="domain" description="Glutaminase A N-terminal" evidence="4">
    <location>
        <begin position="264"/>
        <end position="483"/>
    </location>
</feature>
<dbReference type="Gene3D" id="2.60.120.260">
    <property type="entry name" value="Galactose-binding domain-like"/>
    <property type="match status" value="1"/>
</dbReference>